<protein>
    <submittedName>
        <fullName evidence="2">Uncharacterized protein</fullName>
    </submittedName>
</protein>
<accession>A0A2T7EEF5</accession>
<proteinExistence type="predicted"/>
<dbReference type="AlphaFoldDB" id="A0A2T7EEF5"/>
<evidence type="ECO:0000256" key="1">
    <source>
        <dbReference type="SAM" id="MobiDB-lite"/>
    </source>
</evidence>
<keyword evidence="3" id="KW-1185">Reference proteome</keyword>
<reference evidence="2 3" key="1">
    <citation type="submission" date="2018-04" db="EMBL/GenBank/DDBJ databases">
        <title>WGS assembly of Panicum hallii var. hallii HAL2.</title>
        <authorList>
            <person name="Lovell J."/>
            <person name="Jenkins J."/>
            <person name="Lowry D."/>
            <person name="Mamidi S."/>
            <person name="Sreedasyam A."/>
            <person name="Weng X."/>
            <person name="Barry K."/>
            <person name="Bonette J."/>
            <person name="Campitelli B."/>
            <person name="Daum C."/>
            <person name="Gordon S."/>
            <person name="Gould B."/>
            <person name="Lipzen A."/>
            <person name="MacQueen A."/>
            <person name="Palacio-Mejia J."/>
            <person name="Plott C."/>
            <person name="Shakirov E."/>
            <person name="Shu S."/>
            <person name="Yoshinaga Y."/>
            <person name="Zane M."/>
            <person name="Rokhsar D."/>
            <person name="Grimwood J."/>
            <person name="Schmutz J."/>
            <person name="Juenger T."/>
        </authorList>
    </citation>
    <scope>NUCLEOTIDE SEQUENCE [LARGE SCALE GENOMIC DNA]</scope>
    <source>
        <strain evidence="3">cv. HAL2</strain>
    </source>
</reference>
<evidence type="ECO:0000313" key="3">
    <source>
        <dbReference type="Proteomes" id="UP000244336"/>
    </source>
</evidence>
<gene>
    <name evidence="2" type="ORF">GQ55_3G288300</name>
</gene>
<name>A0A2T7EEF5_9POAL</name>
<organism evidence="2 3">
    <name type="scientific">Panicum hallii var. hallii</name>
    <dbReference type="NCBI Taxonomy" id="1504633"/>
    <lineage>
        <taxon>Eukaryota</taxon>
        <taxon>Viridiplantae</taxon>
        <taxon>Streptophyta</taxon>
        <taxon>Embryophyta</taxon>
        <taxon>Tracheophyta</taxon>
        <taxon>Spermatophyta</taxon>
        <taxon>Magnoliopsida</taxon>
        <taxon>Liliopsida</taxon>
        <taxon>Poales</taxon>
        <taxon>Poaceae</taxon>
        <taxon>PACMAD clade</taxon>
        <taxon>Panicoideae</taxon>
        <taxon>Panicodae</taxon>
        <taxon>Paniceae</taxon>
        <taxon>Panicinae</taxon>
        <taxon>Panicum</taxon>
        <taxon>Panicum sect. Panicum</taxon>
    </lineage>
</organism>
<dbReference type="EMBL" id="CM009751">
    <property type="protein sequence ID" value="PUZ66203.1"/>
    <property type="molecule type" value="Genomic_DNA"/>
</dbReference>
<dbReference type="Gramene" id="PUZ66203">
    <property type="protein sequence ID" value="PUZ66203"/>
    <property type="gene ID" value="GQ55_3G288300"/>
</dbReference>
<dbReference type="Proteomes" id="UP000244336">
    <property type="component" value="Chromosome 3"/>
</dbReference>
<sequence>MSEDSTLAQPTAQRLAKEAWHHPRNSTCSFSCVHIGHTSESPVRLALQSVQWGNFSLIDVTCI</sequence>
<feature type="compositionally biased region" description="Polar residues" evidence="1">
    <location>
        <begin position="1"/>
        <end position="12"/>
    </location>
</feature>
<evidence type="ECO:0000313" key="2">
    <source>
        <dbReference type="EMBL" id="PUZ66203.1"/>
    </source>
</evidence>
<feature type="region of interest" description="Disordered" evidence="1">
    <location>
        <begin position="1"/>
        <end position="23"/>
    </location>
</feature>